<dbReference type="PANTHER" id="PTHR43343:SF3">
    <property type="entry name" value="PROTEASE DO-LIKE 8, CHLOROPLASTIC"/>
    <property type="match status" value="1"/>
</dbReference>
<accession>A0ABN6RDZ3</accession>
<dbReference type="GO" id="GO:0006508">
    <property type="term" value="P:proteolysis"/>
    <property type="evidence" value="ECO:0007669"/>
    <property type="project" value="UniProtKB-KW"/>
</dbReference>
<proteinExistence type="predicted"/>
<evidence type="ECO:0000313" key="6">
    <source>
        <dbReference type="Proteomes" id="UP001064971"/>
    </source>
</evidence>
<keyword evidence="6" id="KW-1185">Reference proteome</keyword>
<dbReference type="PROSITE" id="PS50106">
    <property type="entry name" value="PDZ"/>
    <property type="match status" value="1"/>
</dbReference>
<feature type="compositionally biased region" description="Gly residues" evidence="3">
    <location>
        <begin position="157"/>
        <end position="166"/>
    </location>
</feature>
<dbReference type="InterPro" id="IPR051201">
    <property type="entry name" value="Chloro_Bact_Ser_Proteases"/>
</dbReference>
<dbReference type="InterPro" id="IPR001940">
    <property type="entry name" value="Peptidase_S1C"/>
</dbReference>
<organism evidence="5 6">
    <name type="scientific">Deinococcus aetherius</name>
    <dbReference type="NCBI Taxonomy" id="200252"/>
    <lineage>
        <taxon>Bacteria</taxon>
        <taxon>Thermotogati</taxon>
        <taxon>Deinococcota</taxon>
        <taxon>Deinococci</taxon>
        <taxon>Deinococcales</taxon>
        <taxon>Deinococcaceae</taxon>
        <taxon>Deinococcus</taxon>
    </lineage>
</organism>
<dbReference type="Pfam" id="PF13180">
    <property type="entry name" value="PDZ_2"/>
    <property type="match status" value="1"/>
</dbReference>
<dbReference type="PRINTS" id="PR00834">
    <property type="entry name" value="PROTEASES2C"/>
</dbReference>
<dbReference type="RefSeq" id="WP_264776658.1">
    <property type="nucleotide sequence ID" value="NZ_AP026560.1"/>
</dbReference>
<dbReference type="GO" id="GO:0008233">
    <property type="term" value="F:peptidase activity"/>
    <property type="evidence" value="ECO:0007669"/>
    <property type="project" value="UniProtKB-KW"/>
</dbReference>
<dbReference type="Gene3D" id="2.40.10.120">
    <property type="match status" value="1"/>
</dbReference>
<sequence length="467" mass="47769">MTESEGHRETSFLRASGRGLSTAPLLVLLSLALGSCDTRTSNANTSGPTQRSAGTTTTGTAQNQTTTPAATAPSEPTAANPGTTQGQTQGQTAQAPAASGTTTVSTERLDLLNYEENTIDVVEQRQDGVVFVTRFDAPQPGLLSNPFGGPAPTPGPSAGGGIEPTGSGSGFFIDDRGFIITNNHVVSGASRVTVRLHESQREYPARVIATAPDYDLALLQAQNVPQNAYEPMALGNSDRVRVGQKAIAMGAPFGLEFTVTQGIVSAKNRVVPIGVNDIPQNTIQTDAAINPGNSGGPLVNSRGEVIGVNTQILSPAGAATGVGQSAGVGFAVPINVAKAILPRLRVGREVGAPRIGIVGFPLQALSPQARQGLGLPDNGVLVQEVSPGSPASGAGLRGGSREVAVPGGSLRVGGDIITRIEDQEVSTVQDLQSALIVRQPGDEVTLTVRRGGQTRQQTLTLAGPGNP</sequence>
<dbReference type="InterPro" id="IPR009003">
    <property type="entry name" value="Peptidase_S1_PA"/>
</dbReference>
<keyword evidence="2" id="KW-0378">Hydrolase</keyword>
<feature type="compositionally biased region" description="Low complexity" evidence="3">
    <location>
        <begin position="47"/>
        <end position="103"/>
    </location>
</feature>
<name>A0ABN6RDZ3_9DEIO</name>
<dbReference type="SUPFAM" id="SSF50494">
    <property type="entry name" value="Trypsin-like serine proteases"/>
    <property type="match status" value="1"/>
</dbReference>
<evidence type="ECO:0000259" key="4">
    <source>
        <dbReference type="PROSITE" id="PS50106"/>
    </source>
</evidence>
<dbReference type="EMBL" id="AP026560">
    <property type="protein sequence ID" value="BDP40854.1"/>
    <property type="molecule type" value="Genomic_DNA"/>
</dbReference>
<evidence type="ECO:0000256" key="3">
    <source>
        <dbReference type="SAM" id="MobiDB-lite"/>
    </source>
</evidence>
<keyword evidence="1 5" id="KW-0645">Protease</keyword>
<evidence type="ECO:0000313" key="5">
    <source>
        <dbReference type="EMBL" id="BDP40854.1"/>
    </source>
</evidence>
<protein>
    <submittedName>
        <fullName evidence="5">Serine protease</fullName>
    </submittedName>
</protein>
<dbReference type="SMART" id="SM00228">
    <property type="entry name" value="PDZ"/>
    <property type="match status" value="1"/>
</dbReference>
<dbReference type="SUPFAM" id="SSF50156">
    <property type="entry name" value="PDZ domain-like"/>
    <property type="match status" value="1"/>
</dbReference>
<evidence type="ECO:0000256" key="2">
    <source>
        <dbReference type="ARBA" id="ARBA00022801"/>
    </source>
</evidence>
<reference evidence="5" key="1">
    <citation type="submission" date="2022-07" db="EMBL/GenBank/DDBJ databases">
        <title>Complete Genome Sequence of the Radioresistant Bacterium Deinococcus aetherius ST0316, Isolated from the Air Dust collected in Lower Stratosphere above Japan.</title>
        <authorList>
            <person name="Satoh K."/>
            <person name="Hagiwara K."/>
            <person name="Katsumata K."/>
            <person name="Kubo A."/>
            <person name="Yokobori S."/>
            <person name="Yamagishi A."/>
            <person name="Oono Y."/>
            <person name="Narumi I."/>
        </authorList>
    </citation>
    <scope>NUCLEOTIDE SEQUENCE</scope>
    <source>
        <strain evidence="5">ST0316</strain>
    </source>
</reference>
<dbReference type="InterPro" id="IPR001478">
    <property type="entry name" value="PDZ"/>
</dbReference>
<dbReference type="Pfam" id="PF13365">
    <property type="entry name" value="Trypsin_2"/>
    <property type="match status" value="1"/>
</dbReference>
<evidence type="ECO:0000256" key="1">
    <source>
        <dbReference type="ARBA" id="ARBA00022670"/>
    </source>
</evidence>
<feature type="domain" description="PDZ" evidence="4">
    <location>
        <begin position="343"/>
        <end position="452"/>
    </location>
</feature>
<feature type="region of interest" description="Disordered" evidence="3">
    <location>
        <begin position="141"/>
        <end position="166"/>
    </location>
</feature>
<dbReference type="InterPro" id="IPR036034">
    <property type="entry name" value="PDZ_sf"/>
</dbReference>
<dbReference type="Gene3D" id="2.30.42.10">
    <property type="match status" value="1"/>
</dbReference>
<gene>
    <name evidence="5" type="ORF">DAETH_08230</name>
</gene>
<dbReference type="PANTHER" id="PTHR43343">
    <property type="entry name" value="PEPTIDASE S12"/>
    <property type="match status" value="1"/>
</dbReference>
<dbReference type="Proteomes" id="UP001064971">
    <property type="component" value="Chromosome"/>
</dbReference>
<feature type="region of interest" description="Disordered" evidence="3">
    <location>
        <begin position="39"/>
        <end position="104"/>
    </location>
</feature>